<dbReference type="GO" id="GO:0004040">
    <property type="term" value="F:amidase activity"/>
    <property type="evidence" value="ECO:0007669"/>
    <property type="project" value="UniProtKB-EC"/>
</dbReference>
<dbReference type="PROSITE" id="PS50263">
    <property type="entry name" value="CN_HYDROLASE"/>
    <property type="match status" value="1"/>
</dbReference>
<evidence type="ECO:0000256" key="1">
    <source>
        <dbReference type="ARBA" id="ARBA00010613"/>
    </source>
</evidence>
<dbReference type="PROSITE" id="PS01227">
    <property type="entry name" value="UPF0012"/>
    <property type="match status" value="1"/>
</dbReference>
<dbReference type="InterPro" id="IPR003010">
    <property type="entry name" value="C-N_Hydrolase"/>
</dbReference>
<feature type="domain" description="CN hydrolase" evidence="2">
    <location>
        <begin position="3"/>
        <end position="243"/>
    </location>
</feature>
<dbReference type="RefSeq" id="WP_126332837.1">
    <property type="nucleotide sequence ID" value="NZ_AP022604.1"/>
</dbReference>
<dbReference type="InterPro" id="IPR036526">
    <property type="entry name" value="C-N_Hydrolase_sf"/>
</dbReference>
<sequence length="295" mass="32371">MDRRLPIVVAQVPARDPAVATRQLRAEVRGLMADFPRTKMIVYPEFHPCAVAGTPDERRTAYERIAEPLDGPRARELAEIARAENVWLLPGTVIERGPRGELFNTLAAFSPAGELVAAYRKIFPWRPFEPFTSGTEFVTFDIPDIGTVGLGICYDIWFPEVGRHLAYNGADLAIYPAQTSTSDREQELVLARATSIQNQMYTVSVNAAAPSGTGRSIIVDPEGLVRSQAPSESPTFLTDVLDFGAVARVRDHGTCGLNRMWSQVRGDDAEIPLPLYDGSITAARWGAGKEGENRD</sequence>
<evidence type="ECO:0000313" key="4">
    <source>
        <dbReference type="Proteomes" id="UP000282551"/>
    </source>
</evidence>
<organism evidence="3 4">
    <name type="scientific">Mycolicibacterium chitae</name>
    <name type="common">Mycobacterium chitae</name>
    <dbReference type="NCBI Taxonomy" id="1792"/>
    <lineage>
        <taxon>Bacteria</taxon>
        <taxon>Bacillati</taxon>
        <taxon>Actinomycetota</taxon>
        <taxon>Actinomycetes</taxon>
        <taxon>Mycobacteriales</taxon>
        <taxon>Mycobacteriaceae</taxon>
        <taxon>Mycolicibacterium</taxon>
    </lineage>
</organism>
<keyword evidence="3" id="KW-0449">Lipoprotein</keyword>
<dbReference type="GO" id="GO:0016746">
    <property type="term" value="F:acyltransferase activity"/>
    <property type="evidence" value="ECO:0007669"/>
    <property type="project" value="UniProtKB-KW"/>
</dbReference>
<dbReference type="PANTHER" id="PTHR23088:SF27">
    <property type="entry name" value="DEAMINATED GLUTATHIONE AMIDASE"/>
    <property type="match status" value="1"/>
</dbReference>
<evidence type="ECO:0000313" key="3">
    <source>
        <dbReference type="EMBL" id="VEG46540.1"/>
    </source>
</evidence>
<dbReference type="InterPro" id="IPR001110">
    <property type="entry name" value="UPF0012_CS"/>
</dbReference>
<dbReference type="Gene3D" id="3.60.110.10">
    <property type="entry name" value="Carbon-nitrogen hydrolase"/>
    <property type="match status" value="1"/>
</dbReference>
<keyword evidence="3" id="KW-0808">Transferase</keyword>
<proteinExistence type="inferred from homology"/>
<name>A0A448I2H4_MYCCI</name>
<comment type="similarity">
    <text evidence="1">Belongs to the carbon-nitrogen hydrolase superfamily. NIT1/NIT2 family.</text>
</comment>
<dbReference type="EMBL" id="LR134355">
    <property type="protein sequence ID" value="VEG46540.1"/>
    <property type="molecule type" value="Genomic_DNA"/>
</dbReference>
<keyword evidence="3" id="KW-0012">Acyltransferase</keyword>
<dbReference type="CDD" id="cd07197">
    <property type="entry name" value="nitrilase"/>
    <property type="match status" value="1"/>
</dbReference>
<dbReference type="OrthoDB" id="9811121at2"/>
<keyword evidence="4" id="KW-1185">Reference proteome</keyword>
<dbReference type="EC" id="3.5.1.4" evidence="3"/>
<dbReference type="Pfam" id="PF00795">
    <property type="entry name" value="CN_hydrolase"/>
    <property type="match status" value="1"/>
</dbReference>
<evidence type="ECO:0000259" key="2">
    <source>
        <dbReference type="PROSITE" id="PS50263"/>
    </source>
</evidence>
<gene>
    <name evidence="3" type="ORF">NCTC10485_01146</name>
</gene>
<reference evidence="3 4" key="1">
    <citation type="submission" date="2018-12" db="EMBL/GenBank/DDBJ databases">
        <authorList>
            <consortium name="Pathogen Informatics"/>
        </authorList>
    </citation>
    <scope>NUCLEOTIDE SEQUENCE [LARGE SCALE GENOMIC DNA]</scope>
    <source>
        <strain evidence="3 4">NCTC10485</strain>
    </source>
</reference>
<accession>A0A448I2H4</accession>
<dbReference type="Proteomes" id="UP000282551">
    <property type="component" value="Chromosome"/>
</dbReference>
<dbReference type="SUPFAM" id="SSF56317">
    <property type="entry name" value="Carbon-nitrogen hydrolase"/>
    <property type="match status" value="1"/>
</dbReference>
<keyword evidence="3" id="KW-0378">Hydrolase</keyword>
<dbReference type="PANTHER" id="PTHR23088">
    <property type="entry name" value="NITRILASE-RELATED"/>
    <property type="match status" value="1"/>
</dbReference>
<dbReference type="AlphaFoldDB" id="A0A448I2H4"/>
<protein>
    <submittedName>
        <fullName evidence="3">Nitrilase/cyanide hydratase and apolipoprotein N-acyltransferase</fullName>
        <ecNumber evidence="3">3.5.1.4</ecNumber>
    </submittedName>
</protein>